<comment type="caution">
    <text evidence="1">The sequence shown here is derived from an EMBL/GenBank/DDBJ whole genome shotgun (WGS) entry which is preliminary data.</text>
</comment>
<dbReference type="Pfam" id="PF05973">
    <property type="entry name" value="Gp49"/>
    <property type="match status" value="1"/>
</dbReference>
<evidence type="ECO:0000313" key="2">
    <source>
        <dbReference type="Proteomes" id="UP000678276"/>
    </source>
</evidence>
<dbReference type="InterPro" id="IPR009241">
    <property type="entry name" value="HigB-like"/>
</dbReference>
<reference evidence="1 2" key="1">
    <citation type="submission" date="2021-04" db="EMBL/GenBank/DDBJ databases">
        <title>Whole genome sequence of Jiella sp. KSK16Y-1.</title>
        <authorList>
            <person name="Tuo L."/>
        </authorList>
    </citation>
    <scope>NUCLEOTIDE SEQUENCE [LARGE SCALE GENOMIC DNA]</scope>
    <source>
        <strain evidence="1 2">KSK16Y-1</strain>
    </source>
</reference>
<proteinExistence type="predicted"/>
<keyword evidence="2" id="KW-1185">Reference proteome</keyword>
<sequence>MVWKVELTLDAAQEFEALSPDLRGKFIFIARRLERETPMKVGMPHVRPLGNKLWEMRLKGKDGIARAVYILATEQRILVVRIFIKKTEKTPRSEIELALKRIEDAT</sequence>
<protein>
    <submittedName>
        <fullName evidence="1">Type II toxin-antitoxin system RelE/ParE family toxin</fullName>
    </submittedName>
</protein>
<name>A0ABS4BNB1_9HYPH</name>
<dbReference type="RefSeq" id="WP_209597779.1">
    <property type="nucleotide sequence ID" value="NZ_JAGJCF010000028.1"/>
</dbReference>
<dbReference type="Proteomes" id="UP000678276">
    <property type="component" value="Unassembled WGS sequence"/>
</dbReference>
<dbReference type="EMBL" id="JAGJCF010000028">
    <property type="protein sequence ID" value="MBP0618237.1"/>
    <property type="molecule type" value="Genomic_DNA"/>
</dbReference>
<organism evidence="1 2">
    <name type="scientific">Jiella mangrovi</name>
    <dbReference type="NCBI Taxonomy" id="2821407"/>
    <lineage>
        <taxon>Bacteria</taxon>
        <taxon>Pseudomonadati</taxon>
        <taxon>Pseudomonadota</taxon>
        <taxon>Alphaproteobacteria</taxon>
        <taxon>Hyphomicrobiales</taxon>
        <taxon>Aurantimonadaceae</taxon>
        <taxon>Jiella</taxon>
    </lineage>
</organism>
<evidence type="ECO:0000313" key="1">
    <source>
        <dbReference type="EMBL" id="MBP0618237.1"/>
    </source>
</evidence>
<gene>
    <name evidence="1" type="ORF">J6595_21870</name>
</gene>
<accession>A0ABS4BNB1</accession>